<reference evidence="1" key="1">
    <citation type="submission" date="2018-11" db="EMBL/GenBank/DDBJ databases">
        <authorList>
            <consortium name="Genoscope - CEA"/>
            <person name="William W."/>
        </authorList>
    </citation>
    <scope>NUCLEOTIDE SEQUENCE</scope>
</reference>
<sequence>MTRASPARRLSRAIWFQLNQLEPGSTSRRAHRAVVVPHRRTMALRLRNASLIRLRLRCLNHGGSQLLLRWRVAAVSP</sequence>
<gene>
    <name evidence="1" type="ORF">BOLC2T06073H</name>
</gene>
<evidence type="ECO:0000313" key="1">
    <source>
        <dbReference type="EMBL" id="VDD18138.1"/>
    </source>
</evidence>
<protein>
    <submittedName>
        <fullName evidence="1">Uncharacterized protein</fullName>
    </submittedName>
</protein>
<dbReference type="EMBL" id="LR031874">
    <property type="protein sequence ID" value="VDD18138.1"/>
    <property type="molecule type" value="Genomic_DNA"/>
</dbReference>
<name>A0A3P6CX11_BRAOL</name>
<dbReference type="AlphaFoldDB" id="A0A3P6CX11"/>
<proteinExistence type="predicted"/>
<accession>A0A3P6CX11</accession>
<organism evidence="1">
    <name type="scientific">Brassica oleracea</name>
    <name type="common">Wild cabbage</name>
    <dbReference type="NCBI Taxonomy" id="3712"/>
    <lineage>
        <taxon>Eukaryota</taxon>
        <taxon>Viridiplantae</taxon>
        <taxon>Streptophyta</taxon>
        <taxon>Embryophyta</taxon>
        <taxon>Tracheophyta</taxon>
        <taxon>Spermatophyta</taxon>
        <taxon>Magnoliopsida</taxon>
        <taxon>eudicotyledons</taxon>
        <taxon>Gunneridae</taxon>
        <taxon>Pentapetalae</taxon>
        <taxon>rosids</taxon>
        <taxon>malvids</taxon>
        <taxon>Brassicales</taxon>
        <taxon>Brassicaceae</taxon>
        <taxon>Brassiceae</taxon>
        <taxon>Brassica</taxon>
    </lineage>
</organism>